<gene>
    <name evidence="2" type="ORF">FALBO_8745</name>
</gene>
<evidence type="ECO:0000313" key="3">
    <source>
        <dbReference type="Proteomes" id="UP000554235"/>
    </source>
</evidence>
<feature type="region of interest" description="Disordered" evidence="1">
    <location>
        <begin position="1"/>
        <end position="30"/>
    </location>
</feature>
<protein>
    <submittedName>
        <fullName evidence="2">Uncharacterized protein</fullName>
    </submittedName>
</protein>
<organism evidence="2 3">
    <name type="scientific">Fusarium albosuccineum</name>
    <dbReference type="NCBI Taxonomy" id="1237068"/>
    <lineage>
        <taxon>Eukaryota</taxon>
        <taxon>Fungi</taxon>
        <taxon>Dikarya</taxon>
        <taxon>Ascomycota</taxon>
        <taxon>Pezizomycotina</taxon>
        <taxon>Sordariomycetes</taxon>
        <taxon>Hypocreomycetidae</taxon>
        <taxon>Hypocreales</taxon>
        <taxon>Nectriaceae</taxon>
        <taxon>Fusarium</taxon>
        <taxon>Fusarium decemcellulare species complex</taxon>
    </lineage>
</organism>
<dbReference type="AlphaFoldDB" id="A0A8H4LAM9"/>
<dbReference type="EMBL" id="JAADYS010001192">
    <property type="protein sequence ID" value="KAF4464404.1"/>
    <property type="molecule type" value="Genomic_DNA"/>
</dbReference>
<name>A0A8H4LAM9_9HYPO</name>
<evidence type="ECO:0000256" key="1">
    <source>
        <dbReference type="SAM" id="MobiDB-lite"/>
    </source>
</evidence>
<evidence type="ECO:0000313" key="2">
    <source>
        <dbReference type="EMBL" id="KAF4464404.1"/>
    </source>
</evidence>
<feature type="compositionally biased region" description="Basic and acidic residues" evidence="1">
    <location>
        <begin position="8"/>
        <end position="22"/>
    </location>
</feature>
<dbReference type="Proteomes" id="UP000554235">
    <property type="component" value="Unassembled WGS sequence"/>
</dbReference>
<keyword evidence="3" id="KW-1185">Reference proteome</keyword>
<sequence length="145" mass="16494">MARNTDTGIHEQNRRRNVEHRSPPPPEIKLVRGSSRADMKMNGFYGLQWIRAASSLHENVTPRASEWLSRTISNMAVRQGAWTRQLQVHFFVHEAVSTVPYSTLLYSTLLYSTLLRTHVLLTIPPSRTLTVKPSPTPAHVKSESH</sequence>
<comment type="caution">
    <text evidence="2">The sequence shown here is derived from an EMBL/GenBank/DDBJ whole genome shotgun (WGS) entry which is preliminary data.</text>
</comment>
<accession>A0A8H4LAM9</accession>
<proteinExistence type="predicted"/>
<reference evidence="2 3" key="1">
    <citation type="submission" date="2020-01" db="EMBL/GenBank/DDBJ databases">
        <title>Identification and distribution of gene clusters putatively required for synthesis of sphingolipid metabolism inhibitors in phylogenetically diverse species of the filamentous fungus Fusarium.</title>
        <authorList>
            <person name="Kim H.-S."/>
            <person name="Busman M."/>
            <person name="Brown D.W."/>
            <person name="Divon H."/>
            <person name="Uhlig S."/>
            <person name="Proctor R.H."/>
        </authorList>
    </citation>
    <scope>NUCLEOTIDE SEQUENCE [LARGE SCALE GENOMIC DNA]</scope>
    <source>
        <strain evidence="2 3">NRRL 20459</strain>
    </source>
</reference>